<evidence type="ECO:0000313" key="2">
    <source>
        <dbReference type="EMBL" id="GIZ90944.1"/>
    </source>
</evidence>
<dbReference type="SUPFAM" id="SSF56317">
    <property type="entry name" value="Carbon-nitrogen hydrolase"/>
    <property type="match status" value="1"/>
</dbReference>
<dbReference type="InterPro" id="IPR000477">
    <property type="entry name" value="RT_dom"/>
</dbReference>
<dbReference type="Pfam" id="PF00078">
    <property type="entry name" value="RVT_1"/>
    <property type="match status" value="1"/>
</dbReference>
<protein>
    <recommendedName>
        <fullName evidence="1">Reverse transcriptase domain-containing protein</fullName>
    </recommendedName>
</protein>
<dbReference type="AlphaFoldDB" id="A0AA37FQU2"/>
<evidence type="ECO:0000313" key="5">
    <source>
        <dbReference type="Proteomes" id="UP000887228"/>
    </source>
</evidence>
<dbReference type="EMBL" id="BPMS01000043">
    <property type="protein sequence ID" value="GIZ90944.1"/>
    <property type="molecule type" value="Genomic_DNA"/>
</dbReference>
<dbReference type="Proteomes" id="UP000887212">
    <property type="component" value="Unassembled WGS sequence"/>
</dbReference>
<evidence type="ECO:0000313" key="4">
    <source>
        <dbReference type="Proteomes" id="UP000887212"/>
    </source>
</evidence>
<feature type="domain" description="Reverse transcriptase" evidence="1">
    <location>
        <begin position="119"/>
        <end position="313"/>
    </location>
</feature>
<accession>A0AA37FQU2</accession>
<dbReference type="Gene3D" id="3.60.110.10">
    <property type="entry name" value="Carbon-nitrogen hydrolase"/>
    <property type="match status" value="1"/>
</dbReference>
<dbReference type="EMBL" id="BPMT01000041">
    <property type="protein sequence ID" value="GIZ95303.1"/>
    <property type="molecule type" value="Genomic_DNA"/>
</dbReference>
<comment type="caution">
    <text evidence="2">The sequence shown here is derived from an EMBL/GenBank/DDBJ whole genome shotgun (WGS) entry which is preliminary data.</text>
</comment>
<proteinExistence type="predicted"/>
<name>A0AA37FQU2_AQUAC</name>
<dbReference type="InterPro" id="IPR036526">
    <property type="entry name" value="C-N_Hydrolase_sf"/>
</dbReference>
<evidence type="ECO:0000259" key="1">
    <source>
        <dbReference type="Pfam" id="PF00078"/>
    </source>
</evidence>
<organism evidence="2 4">
    <name type="scientific">Aquipseudomonas alcaligenes</name>
    <name type="common">Pseudomonas alcaligenes</name>
    <dbReference type="NCBI Taxonomy" id="43263"/>
    <lineage>
        <taxon>Bacteria</taxon>
        <taxon>Pseudomonadati</taxon>
        <taxon>Pseudomonadota</taxon>
        <taxon>Gammaproteobacteria</taxon>
        <taxon>Pseudomonadales</taxon>
        <taxon>Pseudomonadaceae</taxon>
        <taxon>Aquipseudomonas</taxon>
    </lineage>
</organism>
<reference evidence="2 5" key="1">
    <citation type="submission" date="2021-07" db="EMBL/GenBank/DDBJ databases">
        <title>Whole genome sequencing of carbapenem-resistant Pseudomonas spp. isolated in Japan.</title>
        <authorList>
            <person name="Suzuki M."/>
            <person name="Maehana S."/>
            <person name="Kitasato H."/>
        </authorList>
    </citation>
    <scope>NUCLEOTIDE SEQUENCE</scope>
    <source>
        <strain evidence="2">KAM435</strain>
        <strain evidence="3 5">KAM436</strain>
    </source>
</reference>
<sequence length="1019" mass="115222">MSRMGLNIDMHQLTLAWRKAKVDLYYSTNPPLFEMADYEADLIANLQSLQARLNGADEAWIEDTGFLGTWTLAPKAIKPWENKQSKDQQTSPKQDTTLIFADPADEWAAMTADPAKRPTAEFRLMARCSIDFHVLSALWMLEVGHKFDEPLGDNVHGSRLRRSAEGELNKMALGSFKPYLKPFRDWRDGAIKAMRSALEDKKKVIALTADVTSFYHELNPSFMRDPAFLELAGVELSDTKDKLHRLFIHALQAWAQNTPLKKGLPVGLPASAVVANAALTQLDQFIERQVVPLYYGRYVDDILLVMDNTSDIQTSEGFWAWIIARDGGKDLLGQENRSLLFKPPYLEGSRIAFENNKNKLFVLSGGPGKALVNAISEQINQRASEWRSLPVLPENPGTIATDLLKATNHSGEQADNLRKTDALTLHRAGFALNLRDYEAYERDLPPEAWQAHRHAFFDAVIDHLLTPKTFFEQAQYLPRIVRMATACGDFEKLSGILHQLRKLVESVRDYCTHTIKACDSGAISVKNELHRWQQSLDSVMTESILSALPSGLDGQSKSNWKRFIASHWLRMSEDLWFAEGAQTMLPVTLAELQKLQIQLFNHDLAHIPLRFSGLPKEMVSQRGIPTRSKLRAASWPADDVPSNRAIARLASWFKPKLAKGIPPGLYFATRPFNLNELYLLAPAPFSSDALEDLSDVVCALRGFDLSEHKMPHWDKHQRTLAIPDGEPKAKQTIAVSSWQTQDSSFVAAVMGKPDPDSRRRYQRLNRLINELISRPDNAGYLILPELAMPPQWFMRIAGKLNGRRISLITGVEYLHATRKRVHNQIWASLTHDGLGFPSLMLYRQDKQTPAFHEEQELFRQAGATLKPAVPWQAPPIIQHGDFHFALLNCSELTNIRHRAELRGKVDALFVPEWNSDTDTFNALVESAALDIHAYIIQCNNRQYGDSRIRAPYKDRWKRDLLRVKGGNHDYCITGEIEVLALRQFQSSHRSPARDFKPVPDGFNQDMAHARAALPKGEQA</sequence>
<dbReference type="Proteomes" id="UP000887228">
    <property type="component" value="Unassembled WGS sequence"/>
</dbReference>
<gene>
    <name evidence="2" type="ORF">KAM435_42710</name>
    <name evidence="3" type="ORF">KAM436_42710</name>
</gene>
<evidence type="ECO:0000313" key="3">
    <source>
        <dbReference type="EMBL" id="GIZ95303.1"/>
    </source>
</evidence>
<dbReference type="CDD" id="cd01646">
    <property type="entry name" value="RT_Bac_retron_I"/>
    <property type="match status" value="1"/>
</dbReference>